<comment type="caution">
    <text evidence="14">The sequence shown here is derived from an EMBL/GenBank/DDBJ whole genome shotgun (WGS) entry which is preliminary data.</text>
</comment>
<dbReference type="GO" id="GO:0006166">
    <property type="term" value="P:purine ribonucleoside salvage"/>
    <property type="evidence" value="ECO:0007669"/>
    <property type="project" value="UniProtKB-KW"/>
</dbReference>
<dbReference type="PANTHER" id="PTHR32315:SF3">
    <property type="entry name" value="ADENINE PHOSPHORIBOSYLTRANSFERASE"/>
    <property type="match status" value="1"/>
</dbReference>
<dbReference type="NCBIfam" id="NF002636">
    <property type="entry name" value="PRK02304.1-5"/>
    <property type="match status" value="1"/>
</dbReference>
<dbReference type="FunFam" id="3.40.50.2020:FF:000004">
    <property type="entry name" value="Adenine phosphoribosyltransferase"/>
    <property type="match status" value="1"/>
</dbReference>
<dbReference type="InterPro" id="IPR005764">
    <property type="entry name" value="Ade_phspho_trans"/>
</dbReference>
<evidence type="ECO:0000256" key="11">
    <source>
        <dbReference type="ARBA" id="ARBA00022726"/>
    </source>
</evidence>
<comment type="pathway">
    <text evidence="4 12">Purine metabolism; AMP biosynthesis via salvage pathway; AMP from adenine: step 1/1.</text>
</comment>
<evidence type="ECO:0000256" key="10">
    <source>
        <dbReference type="ARBA" id="ARBA00022679"/>
    </source>
</evidence>
<name>A0A2A9E9P0_9MICO</name>
<dbReference type="InterPro" id="IPR029057">
    <property type="entry name" value="PRTase-like"/>
</dbReference>
<dbReference type="AlphaFoldDB" id="A0A2A9E9P0"/>
<dbReference type="GO" id="GO:0006168">
    <property type="term" value="P:adenine salvage"/>
    <property type="evidence" value="ECO:0007669"/>
    <property type="project" value="InterPro"/>
</dbReference>
<evidence type="ECO:0000313" key="14">
    <source>
        <dbReference type="EMBL" id="PFG35668.1"/>
    </source>
</evidence>
<keyword evidence="15" id="KW-1185">Reference proteome</keyword>
<evidence type="ECO:0000256" key="4">
    <source>
        <dbReference type="ARBA" id="ARBA00004659"/>
    </source>
</evidence>
<evidence type="ECO:0000256" key="5">
    <source>
        <dbReference type="ARBA" id="ARBA00008391"/>
    </source>
</evidence>
<gene>
    <name evidence="12" type="primary">apt</name>
    <name evidence="14" type="ORF">ATL41_0363</name>
</gene>
<protein>
    <recommendedName>
        <fullName evidence="7 12">Adenine phosphoribosyltransferase</fullName>
        <shortName evidence="12">APRT</shortName>
        <ecNumber evidence="7 12">2.4.2.7</ecNumber>
    </recommendedName>
</protein>
<feature type="domain" description="Phosphoribosyltransferase" evidence="13">
    <location>
        <begin position="39"/>
        <end position="160"/>
    </location>
</feature>
<comment type="function">
    <text evidence="2 12">Catalyzes a salvage reaction resulting in the formation of AMP, that is energically less costly than de novo synthesis.</text>
</comment>
<evidence type="ECO:0000256" key="1">
    <source>
        <dbReference type="ARBA" id="ARBA00000868"/>
    </source>
</evidence>
<dbReference type="NCBIfam" id="NF002634">
    <property type="entry name" value="PRK02304.1-3"/>
    <property type="match status" value="1"/>
</dbReference>
<evidence type="ECO:0000256" key="12">
    <source>
        <dbReference type="HAMAP-Rule" id="MF_00004"/>
    </source>
</evidence>
<evidence type="ECO:0000256" key="9">
    <source>
        <dbReference type="ARBA" id="ARBA00022676"/>
    </source>
</evidence>
<dbReference type="RefSeq" id="WP_245854555.1">
    <property type="nucleotide sequence ID" value="NZ_PDJH01000001.1"/>
</dbReference>
<keyword evidence="8 12" id="KW-0963">Cytoplasm</keyword>
<keyword evidence="9 12" id="KW-0328">Glycosyltransferase</keyword>
<comment type="subcellular location">
    <subcellularLocation>
        <location evidence="3 12">Cytoplasm</location>
    </subcellularLocation>
</comment>
<evidence type="ECO:0000256" key="2">
    <source>
        <dbReference type="ARBA" id="ARBA00003968"/>
    </source>
</evidence>
<comment type="similarity">
    <text evidence="5 12">Belongs to the purine/pyrimidine phosphoribosyltransferase family.</text>
</comment>
<dbReference type="InterPro" id="IPR000836">
    <property type="entry name" value="PRTase_dom"/>
</dbReference>
<dbReference type="GO" id="GO:0016208">
    <property type="term" value="F:AMP binding"/>
    <property type="evidence" value="ECO:0007669"/>
    <property type="project" value="TreeGrafter"/>
</dbReference>
<dbReference type="Proteomes" id="UP000221394">
    <property type="component" value="Unassembled WGS sequence"/>
</dbReference>
<dbReference type="GO" id="GO:0002055">
    <property type="term" value="F:adenine binding"/>
    <property type="evidence" value="ECO:0007669"/>
    <property type="project" value="TreeGrafter"/>
</dbReference>
<dbReference type="Pfam" id="PF00156">
    <property type="entry name" value="Pribosyltran"/>
    <property type="match status" value="1"/>
</dbReference>
<dbReference type="Gene3D" id="3.40.50.2020">
    <property type="match status" value="1"/>
</dbReference>
<dbReference type="SUPFAM" id="SSF53271">
    <property type="entry name" value="PRTase-like"/>
    <property type="match status" value="1"/>
</dbReference>
<dbReference type="GO" id="GO:0005737">
    <property type="term" value="C:cytoplasm"/>
    <property type="evidence" value="ECO:0007669"/>
    <property type="project" value="UniProtKB-SubCell"/>
</dbReference>
<dbReference type="CDD" id="cd06223">
    <property type="entry name" value="PRTases_typeI"/>
    <property type="match status" value="1"/>
</dbReference>
<keyword evidence="10 12" id="KW-0808">Transferase</keyword>
<evidence type="ECO:0000256" key="6">
    <source>
        <dbReference type="ARBA" id="ARBA00011738"/>
    </source>
</evidence>
<accession>A0A2A9E9P0</accession>
<proteinExistence type="inferred from homology"/>
<evidence type="ECO:0000256" key="3">
    <source>
        <dbReference type="ARBA" id="ARBA00004496"/>
    </source>
</evidence>
<organism evidence="14 15">
    <name type="scientific">Flavimobilis soli</name>
    <dbReference type="NCBI Taxonomy" id="442709"/>
    <lineage>
        <taxon>Bacteria</taxon>
        <taxon>Bacillati</taxon>
        <taxon>Actinomycetota</taxon>
        <taxon>Actinomycetes</taxon>
        <taxon>Micrococcales</taxon>
        <taxon>Jonesiaceae</taxon>
        <taxon>Flavimobilis</taxon>
    </lineage>
</organism>
<comment type="catalytic activity">
    <reaction evidence="1 12">
        <text>AMP + diphosphate = 5-phospho-alpha-D-ribose 1-diphosphate + adenine</text>
        <dbReference type="Rhea" id="RHEA:16609"/>
        <dbReference type="ChEBI" id="CHEBI:16708"/>
        <dbReference type="ChEBI" id="CHEBI:33019"/>
        <dbReference type="ChEBI" id="CHEBI:58017"/>
        <dbReference type="ChEBI" id="CHEBI:456215"/>
        <dbReference type="EC" id="2.4.2.7"/>
    </reaction>
</comment>
<dbReference type="HAMAP" id="MF_00004">
    <property type="entry name" value="Aden_phosphoribosyltr"/>
    <property type="match status" value="1"/>
</dbReference>
<reference evidence="14 15" key="1">
    <citation type="submission" date="2017-10" db="EMBL/GenBank/DDBJ databases">
        <title>Sequencing the genomes of 1000 actinobacteria strains.</title>
        <authorList>
            <person name="Klenk H.-P."/>
        </authorList>
    </citation>
    <scope>NUCLEOTIDE SEQUENCE [LARGE SCALE GENOMIC DNA]</scope>
    <source>
        <strain evidence="14 15">DSM 21574</strain>
    </source>
</reference>
<evidence type="ECO:0000313" key="15">
    <source>
        <dbReference type="Proteomes" id="UP000221394"/>
    </source>
</evidence>
<keyword evidence="11 12" id="KW-0660">Purine salvage</keyword>
<dbReference type="UniPathway" id="UPA00588">
    <property type="reaction ID" value="UER00646"/>
</dbReference>
<dbReference type="EMBL" id="PDJH01000001">
    <property type="protein sequence ID" value="PFG35668.1"/>
    <property type="molecule type" value="Genomic_DNA"/>
</dbReference>
<dbReference type="PANTHER" id="PTHR32315">
    <property type="entry name" value="ADENINE PHOSPHORIBOSYLTRANSFERASE"/>
    <property type="match status" value="1"/>
</dbReference>
<evidence type="ECO:0000259" key="13">
    <source>
        <dbReference type="Pfam" id="PF00156"/>
    </source>
</evidence>
<comment type="subunit">
    <text evidence="6 12">Homodimer.</text>
</comment>
<sequence length="181" mass="18584">MTEHFDLAADRELVSSLIRDVPDFPTPGVVFRDVAGVLGDGPGFRAAIRGLAAIAAQVGDFDLVAGMEARGFMFGAPLATLLGVGFVPVRKAGKLPPPVLGATYELEYGTATLEVRDGTIPSGAKVLVLDDILATGGTAAAGVDLLRRAGADVVGLVFLLEIEALGGRGRLAGHEVHALLT</sequence>
<evidence type="ECO:0000256" key="8">
    <source>
        <dbReference type="ARBA" id="ARBA00022490"/>
    </source>
</evidence>
<evidence type="ECO:0000256" key="7">
    <source>
        <dbReference type="ARBA" id="ARBA00011893"/>
    </source>
</evidence>
<dbReference type="GO" id="GO:0003999">
    <property type="term" value="F:adenine phosphoribosyltransferase activity"/>
    <property type="evidence" value="ECO:0007669"/>
    <property type="project" value="UniProtKB-UniRule"/>
</dbReference>
<dbReference type="EC" id="2.4.2.7" evidence="7 12"/>
<dbReference type="InterPro" id="IPR050054">
    <property type="entry name" value="UPRTase/APRTase"/>
</dbReference>
<dbReference type="GO" id="GO:0044209">
    <property type="term" value="P:AMP salvage"/>
    <property type="evidence" value="ECO:0007669"/>
    <property type="project" value="UniProtKB-UniRule"/>
</dbReference>